<dbReference type="EMBL" id="CABWMV010000025">
    <property type="protein sequence ID" value="VXD05865.1"/>
    <property type="molecule type" value="Genomic_DNA"/>
</dbReference>
<sequence>MYNDRCNASNLAYFLLNDVITIGKHPTTEVPNKLFILYIYGILLRNKQFYENRLLFD</sequence>
<protein>
    <submittedName>
        <fullName evidence="1">Uncharacterized protein</fullName>
    </submittedName>
</protein>
<organism evidence="1 2">
    <name type="scientific">Sphingobacterium multivorum</name>
    <dbReference type="NCBI Taxonomy" id="28454"/>
    <lineage>
        <taxon>Bacteria</taxon>
        <taxon>Pseudomonadati</taxon>
        <taxon>Bacteroidota</taxon>
        <taxon>Sphingobacteriia</taxon>
        <taxon>Sphingobacteriales</taxon>
        <taxon>Sphingobacteriaceae</taxon>
        <taxon>Sphingobacterium</taxon>
    </lineage>
</organism>
<evidence type="ECO:0000313" key="1">
    <source>
        <dbReference type="EMBL" id="VXD05865.1"/>
    </source>
</evidence>
<gene>
    <name evidence="1" type="ORF">SPHINGO8BC_60726</name>
</gene>
<dbReference type="AlphaFoldDB" id="A0A654DIP8"/>
<reference evidence="1 2" key="1">
    <citation type="submission" date="2019-10" db="EMBL/GenBank/DDBJ databases">
        <authorList>
            <person name="Karimi E."/>
        </authorList>
    </citation>
    <scope>NUCLEOTIDE SEQUENCE [LARGE SCALE GENOMIC DNA]</scope>
    <source>
        <strain evidence="1">Sphingobacterium sp. 8BC</strain>
    </source>
</reference>
<name>A0A654DIP8_SPHMU</name>
<evidence type="ECO:0000313" key="2">
    <source>
        <dbReference type="Proteomes" id="UP000432350"/>
    </source>
</evidence>
<accession>A0A654DIP8</accession>
<proteinExistence type="predicted"/>
<dbReference type="Proteomes" id="UP000432350">
    <property type="component" value="Unassembled WGS sequence"/>
</dbReference>